<name>A0ACD3A3J9_9AGAR</name>
<evidence type="ECO:0000313" key="2">
    <source>
        <dbReference type="Proteomes" id="UP000308600"/>
    </source>
</evidence>
<gene>
    <name evidence="1" type="ORF">BDN72DRAFT_905390</name>
</gene>
<keyword evidence="2" id="KW-1185">Reference proteome</keyword>
<sequence length="480" mass="53609">MARLVNQAPSGQQSCIIITGQPGIGKTCDLYYILVLRIINKQPTLFQDRDCQVFLIKDEVYEVPPRGVLSLDQVYAKRLPKQDIFALVDGDGPNSVPQHVLLNKSIKIVLVSSPKTRDAWGWHIQNVMQDIEQTVTMEGWTWKDLAIAALFMAGYDISLYRLQLSVAVCGLVPRTCVAGAISAQALQHQMDSLTSSLKAISHNIPRLALAIQIGIHAPEQTFPHHVLHLHADDARPQLTSAIVRPVSQWALNAIDAELATSREGAALELYEQVQGASSWCGNMWKRRVHAFFRSLPSERTFEIQSLDDRSHTLKITFPPAGFSLAFGPTQSFTGHLATCMQDPKHSAYLTPISPVFATFDSFLYQRDFKVPGFRPLVRLQMTDAETHPVGITGLQEVQALLKPDTALEDLCPLVPHKWIFVFVVPEHMAASFPKQTYKEPSKKQKDPVGTWDKKVSQYVLGLGSEVWRCRAVAYHQETAL</sequence>
<organism evidence="1 2">
    <name type="scientific">Pluteus cervinus</name>
    <dbReference type="NCBI Taxonomy" id="181527"/>
    <lineage>
        <taxon>Eukaryota</taxon>
        <taxon>Fungi</taxon>
        <taxon>Dikarya</taxon>
        <taxon>Basidiomycota</taxon>
        <taxon>Agaricomycotina</taxon>
        <taxon>Agaricomycetes</taxon>
        <taxon>Agaricomycetidae</taxon>
        <taxon>Agaricales</taxon>
        <taxon>Pluteineae</taxon>
        <taxon>Pluteaceae</taxon>
        <taxon>Pluteus</taxon>
    </lineage>
</organism>
<reference evidence="1 2" key="1">
    <citation type="journal article" date="2019" name="Nat. Ecol. Evol.">
        <title>Megaphylogeny resolves global patterns of mushroom evolution.</title>
        <authorList>
            <person name="Varga T."/>
            <person name="Krizsan K."/>
            <person name="Foldi C."/>
            <person name="Dima B."/>
            <person name="Sanchez-Garcia M."/>
            <person name="Sanchez-Ramirez S."/>
            <person name="Szollosi G.J."/>
            <person name="Szarkandi J.G."/>
            <person name="Papp V."/>
            <person name="Albert L."/>
            <person name="Andreopoulos W."/>
            <person name="Angelini C."/>
            <person name="Antonin V."/>
            <person name="Barry K.W."/>
            <person name="Bougher N.L."/>
            <person name="Buchanan P."/>
            <person name="Buyck B."/>
            <person name="Bense V."/>
            <person name="Catcheside P."/>
            <person name="Chovatia M."/>
            <person name="Cooper J."/>
            <person name="Damon W."/>
            <person name="Desjardin D."/>
            <person name="Finy P."/>
            <person name="Geml J."/>
            <person name="Haridas S."/>
            <person name="Hughes K."/>
            <person name="Justo A."/>
            <person name="Karasinski D."/>
            <person name="Kautmanova I."/>
            <person name="Kiss B."/>
            <person name="Kocsube S."/>
            <person name="Kotiranta H."/>
            <person name="LaButti K.M."/>
            <person name="Lechner B.E."/>
            <person name="Liimatainen K."/>
            <person name="Lipzen A."/>
            <person name="Lukacs Z."/>
            <person name="Mihaltcheva S."/>
            <person name="Morgado L.N."/>
            <person name="Niskanen T."/>
            <person name="Noordeloos M.E."/>
            <person name="Ohm R.A."/>
            <person name="Ortiz-Santana B."/>
            <person name="Ovrebo C."/>
            <person name="Racz N."/>
            <person name="Riley R."/>
            <person name="Savchenko A."/>
            <person name="Shiryaev A."/>
            <person name="Soop K."/>
            <person name="Spirin V."/>
            <person name="Szebenyi C."/>
            <person name="Tomsovsky M."/>
            <person name="Tulloss R.E."/>
            <person name="Uehling J."/>
            <person name="Grigoriev I.V."/>
            <person name="Vagvolgyi C."/>
            <person name="Papp T."/>
            <person name="Martin F.M."/>
            <person name="Miettinen O."/>
            <person name="Hibbett D.S."/>
            <person name="Nagy L.G."/>
        </authorList>
    </citation>
    <scope>NUCLEOTIDE SEQUENCE [LARGE SCALE GENOMIC DNA]</scope>
    <source>
        <strain evidence="1 2">NL-1719</strain>
    </source>
</reference>
<protein>
    <submittedName>
        <fullName evidence="1">Uncharacterized protein</fullName>
    </submittedName>
</protein>
<evidence type="ECO:0000313" key="1">
    <source>
        <dbReference type="EMBL" id="TFK59954.1"/>
    </source>
</evidence>
<dbReference type="EMBL" id="ML208858">
    <property type="protein sequence ID" value="TFK59954.1"/>
    <property type="molecule type" value="Genomic_DNA"/>
</dbReference>
<accession>A0ACD3A3J9</accession>
<proteinExistence type="predicted"/>
<dbReference type="Proteomes" id="UP000308600">
    <property type="component" value="Unassembled WGS sequence"/>
</dbReference>